<dbReference type="GO" id="GO:0003824">
    <property type="term" value="F:catalytic activity"/>
    <property type="evidence" value="ECO:0007669"/>
    <property type="project" value="InterPro"/>
</dbReference>
<feature type="domain" description="Cytidyltransferase-like" evidence="1">
    <location>
        <begin position="13"/>
        <end position="90"/>
    </location>
</feature>
<evidence type="ECO:0000313" key="3">
    <source>
        <dbReference type="Proteomes" id="UP000310532"/>
    </source>
</evidence>
<dbReference type="AlphaFoldDB" id="A0A4S2B6N4"/>
<protein>
    <recommendedName>
        <fullName evidence="1">Cytidyltransferase-like domain-containing protein</fullName>
    </recommendedName>
</protein>
<dbReference type="EMBL" id="SRYZ01000001">
    <property type="protein sequence ID" value="TGY09631.1"/>
    <property type="molecule type" value="Genomic_DNA"/>
</dbReference>
<evidence type="ECO:0000313" key="2">
    <source>
        <dbReference type="EMBL" id="TGY09631.1"/>
    </source>
</evidence>
<sequence length="97" mass="10789">MASAIGIPDASLVYSTEERCYMVSAIRYVDEVVVYRNVGDIVDEVDFDLFAKGPDQSHAGFQRVVDYCGENDKEVVVMARTEGISSSELKDLIKCMK</sequence>
<dbReference type="InterPro" id="IPR014729">
    <property type="entry name" value="Rossmann-like_a/b/a_fold"/>
</dbReference>
<proteinExistence type="predicted"/>
<keyword evidence="3" id="KW-1185">Reference proteome</keyword>
<name>A0A4S2B6N4_9BACE</name>
<dbReference type="SUPFAM" id="SSF52374">
    <property type="entry name" value="Nucleotidylyl transferase"/>
    <property type="match status" value="1"/>
</dbReference>
<gene>
    <name evidence="2" type="ORF">E5355_00200</name>
</gene>
<evidence type="ECO:0000259" key="1">
    <source>
        <dbReference type="Pfam" id="PF01467"/>
    </source>
</evidence>
<dbReference type="Proteomes" id="UP000310532">
    <property type="component" value="Unassembled WGS sequence"/>
</dbReference>
<organism evidence="2 3">
    <name type="scientific">Bacteroides muris</name>
    <name type="common">ex Afrizal et al. 2022</name>
    <dbReference type="NCBI Taxonomy" id="2516960"/>
    <lineage>
        <taxon>Bacteria</taxon>
        <taxon>Pseudomonadati</taxon>
        <taxon>Bacteroidota</taxon>
        <taxon>Bacteroidia</taxon>
        <taxon>Bacteroidales</taxon>
        <taxon>Bacteroidaceae</taxon>
        <taxon>Bacteroides</taxon>
    </lineage>
</organism>
<accession>A0A4S2B6N4</accession>
<dbReference type="Pfam" id="PF01467">
    <property type="entry name" value="CTP_transf_like"/>
    <property type="match status" value="1"/>
</dbReference>
<dbReference type="Gene3D" id="3.40.50.620">
    <property type="entry name" value="HUPs"/>
    <property type="match status" value="1"/>
</dbReference>
<dbReference type="InterPro" id="IPR004821">
    <property type="entry name" value="Cyt_trans-like"/>
</dbReference>
<dbReference type="RefSeq" id="WP_136008673.1">
    <property type="nucleotide sequence ID" value="NZ_SRYZ01000001.1"/>
</dbReference>
<comment type="caution">
    <text evidence="2">The sequence shown here is derived from an EMBL/GenBank/DDBJ whole genome shotgun (WGS) entry which is preliminary data.</text>
</comment>
<reference evidence="2 3" key="1">
    <citation type="submission" date="2019-04" db="EMBL/GenBank/DDBJ databases">
        <title>Microbes associate with the intestines of laboratory mice.</title>
        <authorList>
            <person name="Navarre W."/>
            <person name="Wong E."/>
            <person name="Huang K."/>
            <person name="Tropini C."/>
            <person name="Ng K."/>
            <person name="Yu B."/>
        </authorList>
    </citation>
    <scope>NUCLEOTIDE SEQUENCE [LARGE SCALE GENOMIC DNA]</scope>
    <source>
        <strain evidence="2 3">NM69_E16B</strain>
    </source>
</reference>